<keyword evidence="3" id="KW-1185">Reference proteome</keyword>
<dbReference type="Proteomes" id="UP000578531">
    <property type="component" value="Unassembled WGS sequence"/>
</dbReference>
<dbReference type="EMBL" id="JACCJC010000038">
    <property type="protein sequence ID" value="KAF6233426.1"/>
    <property type="molecule type" value="Genomic_DNA"/>
</dbReference>
<dbReference type="OrthoDB" id="192832at2759"/>
<sequence>MMSADCSGVGPADPSFGDGLNANGGGVYATEWTSEQINAWFFPRAPRGRAGAPRRRSGWAGTGDWAAGVWPYTTQCAPLAPPPHQDYVHGTTPRPTPTHQAIYDPLNVRRLDLAS</sequence>
<evidence type="ECO:0000256" key="1">
    <source>
        <dbReference type="SAM" id="MobiDB-lite"/>
    </source>
</evidence>
<dbReference type="Gene3D" id="2.60.120.200">
    <property type="match status" value="1"/>
</dbReference>
<accession>A0A8H6FRM4</accession>
<gene>
    <name evidence="2" type="ORF">HO173_008358</name>
</gene>
<feature type="region of interest" description="Disordered" evidence="1">
    <location>
        <begin position="1"/>
        <end position="25"/>
    </location>
</feature>
<evidence type="ECO:0000313" key="2">
    <source>
        <dbReference type="EMBL" id="KAF6233426.1"/>
    </source>
</evidence>
<dbReference type="Pfam" id="PF26113">
    <property type="entry name" value="GH16_XgeA"/>
    <property type="match status" value="1"/>
</dbReference>
<dbReference type="RefSeq" id="XP_037162844.1">
    <property type="nucleotide sequence ID" value="XM_037310258.1"/>
</dbReference>
<dbReference type="AlphaFoldDB" id="A0A8H6FRM4"/>
<name>A0A8H6FRM4_9LECA</name>
<comment type="caution">
    <text evidence="2">The sequence shown here is derived from an EMBL/GenBank/DDBJ whole genome shotgun (WGS) entry which is preliminary data.</text>
</comment>
<protein>
    <submittedName>
        <fullName evidence="2">Uncharacterized protein</fullName>
    </submittedName>
</protein>
<reference evidence="2 3" key="1">
    <citation type="journal article" date="2020" name="Genomics">
        <title>Complete, high-quality genomes from long-read metagenomic sequencing of two wolf lichen thalli reveals enigmatic genome architecture.</title>
        <authorList>
            <person name="McKenzie S.K."/>
            <person name="Walston R.F."/>
            <person name="Allen J.L."/>
        </authorList>
    </citation>
    <scope>NUCLEOTIDE SEQUENCE [LARGE SCALE GENOMIC DNA]</scope>
    <source>
        <strain evidence="2">WasteWater2</strain>
    </source>
</reference>
<organism evidence="2 3">
    <name type="scientific">Letharia columbiana</name>
    <dbReference type="NCBI Taxonomy" id="112416"/>
    <lineage>
        <taxon>Eukaryota</taxon>
        <taxon>Fungi</taxon>
        <taxon>Dikarya</taxon>
        <taxon>Ascomycota</taxon>
        <taxon>Pezizomycotina</taxon>
        <taxon>Lecanoromycetes</taxon>
        <taxon>OSLEUM clade</taxon>
        <taxon>Lecanoromycetidae</taxon>
        <taxon>Lecanorales</taxon>
        <taxon>Lecanorineae</taxon>
        <taxon>Parmeliaceae</taxon>
        <taxon>Letharia</taxon>
    </lineage>
</organism>
<evidence type="ECO:0000313" key="3">
    <source>
        <dbReference type="Proteomes" id="UP000578531"/>
    </source>
</evidence>
<feature type="region of interest" description="Disordered" evidence="1">
    <location>
        <begin position="81"/>
        <end position="104"/>
    </location>
</feature>
<proteinExistence type="predicted"/>
<dbReference type="GeneID" id="59290014"/>